<dbReference type="Proteomes" id="UP000248887">
    <property type="component" value="Unassembled WGS sequence"/>
</dbReference>
<evidence type="ECO:0000256" key="5">
    <source>
        <dbReference type="ARBA" id="ARBA00023136"/>
    </source>
</evidence>
<feature type="transmembrane region" description="Helical" evidence="6">
    <location>
        <begin position="405"/>
        <end position="429"/>
    </location>
</feature>
<feature type="transmembrane region" description="Helical" evidence="6">
    <location>
        <begin position="441"/>
        <end position="466"/>
    </location>
</feature>
<proteinExistence type="inferred from homology"/>
<evidence type="ECO:0000256" key="6">
    <source>
        <dbReference type="SAM" id="Phobius"/>
    </source>
</evidence>
<dbReference type="GO" id="GO:0005886">
    <property type="term" value="C:plasma membrane"/>
    <property type="evidence" value="ECO:0007669"/>
    <property type="project" value="TreeGrafter"/>
</dbReference>
<dbReference type="Pfam" id="PF02133">
    <property type="entry name" value="Transp_cyt_pur"/>
    <property type="match status" value="1"/>
</dbReference>
<dbReference type="AlphaFoldDB" id="A0A2W5R1X6"/>
<dbReference type="InterPro" id="IPR030191">
    <property type="entry name" value="CodB"/>
</dbReference>
<name>A0A2W5R1X6_ANCNO</name>
<evidence type="ECO:0000256" key="2">
    <source>
        <dbReference type="ARBA" id="ARBA00008974"/>
    </source>
</evidence>
<feature type="transmembrane region" description="Helical" evidence="6">
    <location>
        <begin position="37"/>
        <end position="56"/>
    </location>
</feature>
<feature type="transmembrane region" description="Helical" evidence="6">
    <location>
        <begin position="336"/>
        <end position="358"/>
    </location>
</feature>
<dbReference type="Gene3D" id="1.10.4160.10">
    <property type="entry name" value="Hydantoin permease"/>
    <property type="match status" value="1"/>
</dbReference>
<feature type="transmembrane region" description="Helical" evidence="6">
    <location>
        <begin position="111"/>
        <end position="133"/>
    </location>
</feature>
<evidence type="ECO:0000256" key="3">
    <source>
        <dbReference type="ARBA" id="ARBA00022692"/>
    </source>
</evidence>
<evidence type="ECO:0000256" key="1">
    <source>
        <dbReference type="ARBA" id="ARBA00004141"/>
    </source>
</evidence>
<protein>
    <recommendedName>
        <fullName evidence="9">Permease for cytosine/purines uracil thiamine allantoin</fullName>
    </recommendedName>
</protein>
<reference evidence="7 8" key="1">
    <citation type="submission" date="2017-08" db="EMBL/GenBank/DDBJ databases">
        <title>Infants hospitalized years apart are colonized by the same room-sourced microbial strains.</title>
        <authorList>
            <person name="Brooks B."/>
            <person name="Olm M.R."/>
            <person name="Firek B.A."/>
            <person name="Baker R."/>
            <person name="Thomas B.C."/>
            <person name="Morowitz M.J."/>
            <person name="Banfield J.F."/>
        </authorList>
    </citation>
    <scope>NUCLEOTIDE SEQUENCE [LARGE SCALE GENOMIC DNA]</scope>
    <source>
        <strain evidence="7">S2_005_001_R2_27</strain>
    </source>
</reference>
<feature type="transmembrane region" description="Helical" evidence="6">
    <location>
        <begin position="153"/>
        <end position="172"/>
    </location>
</feature>
<evidence type="ECO:0000256" key="4">
    <source>
        <dbReference type="ARBA" id="ARBA00022989"/>
    </source>
</evidence>
<gene>
    <name evidence="7" type="ORF">DI549_09375</name>
</gene>
<accession>A0A2W5R1X6</accession>
<comment type="caution">
    <text evidence="7">The sequence shown here is derived from an EMBL/GenBank/DDBJ whole genome shotgun (WGS) entry which is preliminary data.</text>
</comment>
<feature type="transmembrane region" description="Helical" evidence="6">
    <location>
        <begin position="364"/>
        <end position="385"/>
    </location>
</feature>
<feature type="transmembrane region" description="Helical" evidence="6">
    <location>
        <begin position="220"/>
        <end position="242"/>
    </location>
</feature>
<keyword evidence="5 6" id="KW-0472">Membrane</keyword>
<evidence type="ECO:0000313" key="7">
    <source>
        <dbReference type="EMBL" id="PZQ83082.1"/>
    </source>
</evidence>
<comment type="similarity">
    <text evidence="2">Belongs to the purine-cytosine permease (2.A.39) family.</text>
</comment>
<keyword evidence="3 6" id="KW-0812">Transmembrane</keyword>
<feature type="transmembrane region" description="Helical" evidence="6">
    <location>
        <begin position="254"/>
        <end position="279"/>
    </location>
</feature>
<evidence type="ECO:0000313" key="8">
    <source>
        <dbReference type="Proteomes" id="UP000248887"/>
    </source>
</evidence>
<comment type="subcellular location">
    <subcellularLocation>
        <location evidence="1">Membrane</location>
        <topology evidence="1">Multi-pass membrane protein</topology>
    </subcellularLocation>
</comment>
<feature type="transmembrane region" description="Helical" evidence="6">
    <location>
        <begin position="68"/>
        <end position="90"/>
    </location>
</feature>
<dbReference type="PANTHER" id="PTHR30569:SF0">
    <property type="entry name" value="CYTOSINE PERMEASE"/>
    <property type="match status" value="1"/>
</dbReference>
<dbReference type="EMBL" id="QFQD01000024">
    <property type="protein sequence ID" value="PZQ83082.1"/>
    <property type="molecule type" value="Genomic_DNA"/>
</dbReference>
<keyword evidence="4 6" id="KW-1133">Transmembrane helix</keyword>
<feature type="transmembrane region" description="Helical" evidence="6">
    <location>
        <begin position="299"/>
        <end position="324"/>
    </location>
</feature>
<evidence type="ECO:0008006" key="9">
    <source>
        <dbReference type="Google" id="ProtNLM"/>
    </source>
</evidence>
<feature type="transmembrane region" description="Helical" evidence="6">
    <location>
        <begin position="184"/>
        <end position="200"/>
    </location>
</feature>
<dbReference type="InterPro" id="IPR001248">
    <property type="entry name" value="Pur-cyt_permease"/>
</dbReference>
<dbReference type="GO" id="GO:0015209">
    <property type="term" value="F:cytosine transmembrane transporter activity"/>
    <property type="evidence" value="ECO:0007669"/>
    <property type="project" value="InterPro"/>
</dbReference>
<organism evidence="7 8">
    <name type="scientific">Ancylobacter novellus</name>
    <name type="common">Thiobacillus novellus</name>
    <dbReference type="NCBI Taxonomy" id="921"/>
    <lineage>
        <taxon>Bacteria</taxon>
        <taxon>Pseudomonadati</taxon>
        <taxon>Pseudomonadota</taxon>
        <taxon>Alphaproteobacteria</taxon>
        <taxon>Hyphomicrobiales</taxon>
        <taxon>Xanthobacteraceae</taxon>
        <taxon>Ancylobacter</taxon>
    </lineage>
</organism>
<sequence length="476" mass="51255">MSSVLAHDLPDTAGTPAVDIDKTAYPMLLAERTWGSWRLLFSLTTVAAATWCYIIGEYVGYYLGFWQSLAVLVAGSMIGIFLVIMALMPTCIRFGIDSIAACKPQFGTRGWIIPFALQYLSIFGWNSLLLIFFGRSFAQFLVAVGALPAGDHSMVSAIATLVACSISFSVLLKGSRGVDRVAQILVVHVVVGFWMLWLIVSQRWDTLVSAVPQYAAPEAQWNYVTGIELAIAPALSWWPYFGAMVRMTPSARKAAAPAMIGFGLVVGLLSMIGVAGILVLQISDPAQWMATIGGPTYAIIALAFVTAANLGTAVAGIYASAIGLRHYKALEKAPWPLLLLLSVGPVAFIGIGLPTLFFDNFGTFLAFIAVAFAPLCGIQIADYWILRRGRVSIRAIYDGRPGTDYYFWGGFNPAAVLSLLIGIGTYLYLLNPLSYASAWPYQITTASLPAALVAGLAFIIITRLLVIRADKGGYEA</sequence>
<dbReference type="PANTHER" id="PTHR30569">
    <property type="entry name" value="CYTOSINE TRANSPORTER CODB"/>
    <property type="match status" value="1"/>
</dbReference>